<name>L1QCW1_9CLOT</name>
<dbReference type="HOGENOM" id="CLU_828269_0_0_9"/>
<proteinExistence type="predicted"/>
<dbReference type="EMBL" id="AMEZ01000064">
    <property type="protein sequence ID" value="EKY25803.1"/>
    <property type="molecule type" value="Genomic_DNA"/>
</dbReference>
<protein>
    <recommendedName>
        <fullName evidence="3">Protein kinase domain-containing protein</fullName>
    </recommendedName>
</protein>
<comment type="caution">
    <text evidence="1">The sequence shown here is derived from an EMBL/GenBank/DDBJ whole genome shotgun (WGS) entry which is preliminary data.</text>
</comment>
<dbReference type="PATRIC" id="fig|545697.3.peg.2349"/>
<dbReference type="OrthoDB" id="1817326at2"/>
<evidence type="ECO:0000313" key="1">
    <source>
        <dbReference type="EMBL" id="EKY25803.1"/>
    </source>
</evidence>
<dbReference type="RefSeq" id="WP_005214189.1">
    <property type="nucleotide sequence ID" value="NZ_KB291655.1"/>
</dbReference>
<reference evidence="1 2" key="1">
    <citation type="submission" date="2012-05" db="EMBL/GenBank/DDBJ databases">
        <authorList>
            <person name="Weinstock G."/>
            <person name="Sodergren E."/>
            <person name="Lobos E.A."/>
            <person name="Fulton L."/>
            <person name="Fulton R."/>
            <person name="Courtney L."/>
            <person name="Fronick C."/>
            <person name="O'Laughlin M."/>
            <person name="Godfrey J."/>
            <person name="Wilson R.M."/>
            <person name="Miner T."/>
            <person name="Farmer C."/>
            <person name="Delehaunty K."/>
            <person name="Cordes M."/>
            <person name="Minx P."/>
            <person name="Tomlinson C."/>
            <person name="Chen J."/>
            <person name="Wollam A."/>
            <person name="Pepin K.H."/>
            <person name="Bhonagiri V."/>
            <person name="Zhang X."/>
            <person name="Suruliraj S."/>
            <person name="Warren W."/>
            <person name="Mitreva M."/>
            <person name="Mardis E.R."/>
            <person name="Wilson R.K."/>
        </authorList>
    </citation>
    <scope>NUCLEOTIDE SEQUENCE [LARGE SCALE GENOMIC DNA]</scope>
    <source>
        <strain evidence="1 2">DSM 1785</strain>
    </source>
</reference>
<dbReference type="AlphaFoldDB" id="L1QCW1"/>
<dbReference type="eggNOG" id="COG0484">
    <property type="taxonomic scope" value="Bacteria"/>
</dbReference>
<gene>
    <name evidence="1" type="ORF">HMPREF0216_02385</name>
</gene>
<evidence type="ECO:0008006" key="3">
    <source>
        <dbReference type="Google" id="ProtNLM"/>
    </source>
</evidence>
<dbReference type="STRING" id="545697.HMPREF0216_02385"/>
<sequence>MFTGEEIIKRQYKNEIFKDNVEYSRKQYAELLKTYNRKLNNKENFIKATKKTNNLYKVTPIQLNDGTGHEKGIIKVKNEGNREYIIPFRSKKAFKLGEMYIGDNSVLYLINEKYDKLVNNALDKINSLKFTNDYMRKEFEKCLPINEFKFKSTNGKTAVVFKKDVELISLREALRNYNNQLSVISIITILSDLYNLCCFMEFNGISHNGITIDSYFVSTKNKGGALLGGWWYSTKKGEKFSIDALNKKEINFDLKSIRYLGRVLLGDTEKSVGNIKRKVPKELLTWVRGKAENDAFYEYRRWKETIRKIAYERKK</sequence>
<dbReference type="Proteomes" id="UP000010420">
    <property type="component" value="Unassembled WGS sequence"/>
</dbReference>
<evidence type="ECO:0000313" key="2">
    <source>
        <dbReference type="Proteomes" id="UP000010420"/>
    </source>
</evidence>
<accession>L1QCW1</accession>
<keyword evidence="2" id="KW-1185">Reference proteome</keyword>
<organism evidence="1 2">
    <name type="scientific">Clostridium celatum DSM 1785</name>
    <dbReference type="NCBI Taxonomy" id="545697"/>
    <lineage>
        <taxon>Bacteria</taxon>
        <taxon>Bacillati</taxon>
        <taxon>Bacillota</taxon>
        <taxon>Clostridia</taxon>
        <taxon>Eubacteriales</taxon>
        <taxon>Clostridiaceae</taxon>
        <taxon>Clostridium</taxon>
    </lineage>
</organism>